<reference evidence="1" key="1">
    <citation type="journal article" date="2018" name="PLoS Negl. Trop. Dis.">
        <title>An insight into the salivary gland and fat body transcriptome of Panstrongylus lignarius (Hemiptera: Heteroptera), the main vector of Chagas disease in Peru.</title>
        <authorList>
            <person name="Nevoa J.C."/>
            <person name="Mendes M.T."/>
            <person name="da Silva M.V."/>
            <person name="Soares S.C."/>
            <person name="Oliveira C.J.F."/>
            <person name="Ribeiro J.M.C."/>
        </authorList>
    </citation>
    <scope>NUCLEOTIDE SEQUENCE</scope>
</reference>
<proteinExistence type="predicted"/>
<name>A0A224Y2A9_9HEMI</name>
<dbReference type="AlphaFoldDB" id="A0A224Y2A9"/>
<dbReference type="EMBL" id="GFTR01001795">
    <property type="protein sequence ID" value="JAW14631.1"/>
    <property type="molecule type" value="Transcribed_RNA"/>
</dbReference>
<organism evidence="1">
    <name type="scientific">Panstrongylus lignarius</name>
    <dbReference type="NCBI Taxonomy" id="156445"/>
    <lineage>
        <taxon>Eukaryota</taxon>
        <taxon>Metazoa</taxon>
        <taxon>Ecdysozoa</taxon>
        <taxon>Arthropoda</taxon>
        <taxon>Hexapoda</taxon>
        <taxon>Insecta</taxon>
        <taxon>Pterygota</taxon>
        <taxon>Neoptera</taxon>
        <taxon>Paraneoptera</taxon>
        <taxon>Hemiptera</taxon>
        <taxon>Heteroptera</taxon>
        <taxon>Panheteroptera</taxon>
        <taxon>Cimicomorpha</taxon>
        <taxon>Reduviidae</taxon>
        <taxon>Triatominae</taxon>
        <taxon>Panstrongylus</taxon>
    </lineage>
</organism>
<sequence length="110" mass="12810">MRRRRLWLSAVCFILFLNFCSIESMFIRHFYKFSNLLLLLVVKPPIIGFSHPLRIPSRLGKAFYAKVVTKVTEVKDVFYVKKVNRFSINFISSLGVKVIASKTLVRTIIL</sequence>
<protein>
    <submittedName>
        <fullName evidence="1">Putative secreted protein</fullName>
    </submittedName>
</protein>
<evidence type="ECO:0000313" key="1">
    <source>
        <dbReference type="EMBL" id="JAW14631.1"/>
    </source>
</evidence>
<accession>A0A224Y2A9</accession>